<sequence length="338" mass="37126">MVTIYDIAKKTGFSITTVSRALNNYSDVSEKTKKLILQAVDEMGYYPNSIARTLTTKKSWTIGVIFVEDLGVGIMHPFFSAVIESFKKYVEKFGYDIIFLSRNVGGEEKSYIDHALHRGVDGVIIVCSHDDDPEVKKLIESPLQTVVIDLYSNKTSVVYSDNVNGSELAVQYLHSLGHRKIAHIYGHQKTMAGVERLKGFLSVVEKLQLNIPDSYIKDGSFFSVDGGMQAMSELLELGDPPTAVFAAGDAMAIGAMKAVEAAGLRVPEDVSIVGFDDIELAQYVTPALTTIRQNTDLIGQSAAEVLLKQINNKNKVFSAVTIPVELMVRESARPLKPE</sequence>
<feature type="domain" description="HTH lacI-type" evidence="5">
    <location>
        <begin position="2"/>
        <end position="56"/>
    </location>
</feature>
<organism evidence="6 7">
    <name type="scientific">Evansella caseinilytica</name>
    <dbReference type="NCBI Taxonomy" id="1503961"/>
    <lineage>
        <taxon>Bacteria</taxon>
        <taxon>Bacillati</taxon>
        <taxon>Bacillota</taxon>
        <taxon>Bacilli</taxon>
        <taxon>Bacillales</taxon>
        <taxon>Bacillaceae</taxon>
        <taxon>Evansella</taxon>
    </lineage>
</organism>
<proteinExistence type="predicted"/>
<dbReference type="InterPro" id="IPR010982">
    <property type="entry name" value="Lambda_DNA-bd_dom_sf"/>
</dbReference>
<dbReference type="Pfam" id="PF00356">
    <property type="entry name" value="LacI"/>
    <property type="match status" value="1"/>
</dbReference>
<reference evidence="7" key="1">
    <citation type="submission" date="2016-10" db="EMBL/GenBank/DDBJ databases">
        <authorList>
            <person name="Varghese N."/>
            <person name="Submissions S."/>
        </authorList>
    </citation>
    <scope>NUCLEOTIDE SEQUENCE [LARGE SCALE GENOMIC DNA]</scope>
    <source>
        <strain evidence="7">SP</strain>
    </source>
</reference>
<dbReference type="Gene3D" id="1.10.260.40">
    <property type="entry name" value="lambda repressor-like DNA-binding domains"/>
    <property type="match status" value="1"/>
</dbReference>
<keyword evidence="2" id="KW-0805">Transcription regulation</keyword>
<dbReference type="PANTHER" id="PTHR30146">
    <property type="entry name" value="LACI-RELATED TRANSCRIPTIONAL REPRESSOR"/>
    <property type="match status" value="1"/>
</dbReference>
<dbReference type="Proteomes" id="UP000198935">
    <property type="component" value="Unassembled WGS sequence"/>
</dbReference>
<dbReference type="GO" id="GO:0000976">
    <property type="term" value="F:transcription cis-regulatory region binding"/>
    <property type="evidence" value="ECO:0007669"/>
    <property type="project" value="TreeGrafter"/>
</dbReference>
<dbReference type="Gene3D" id="3.40.50.2300">
    <property type="match status" value="2"/>
</dbReference>
<dbReference type="InterPro" id="IPR000843">
    <property type="entry name" value="HTH_LacI"/>
</dbReference>
<evidence type="ECO:0000256" key="4">
    <source>
        <dbReference type="ARBA" id="ARBA00023163"/>
    </source>
</evidence>
<evidence type="ECO:0000256" key="2">
    <source>
        <dbReference type="ARBA" id="ARBA00023015"/>
    </source>
</evidence>
<keyword evidence="7" id="KW-1185">Reference proteome</keyword>
<dbReference type="AlphaFoldDB" id="A0A1H3GPC7"/>
<keyword evidence="3" id="KW-0238">DNA-binding</keyword>
<dbReference type="GO" id="GO:0003700">
    <property type="term" value="F:DNA-binding transcription factor activity"/>
    <property type="evidence" value="ECO:0007669"/>
    <property type="project" value="TreeGrafter"/>
</dbReference>
<dbReference type="PANTHER" id="PTHR30146:SF148">
    <property type="entry name" value="HTH-TYPE TRANSCRIPTIONAL REPRESSOR PURR-RELATED"/>
    <property type="match status" value="1"/>
</dbReference>
<evidence type="ECO:0000256" key="1">
    <source>
        <dbReference type="ARBA" id="ARBA00022491"/>
    </source>
</evidence>
<dbReference type="STRING" id="1503961.SAMN05421736_101211"/>
<keyword evidence="4" id="KW-0804">Transcription</keyword>
<accession>A0A1H3GPC7</accession>
<evidence type="ECO:0000256" key="3">
    <source>
        <dbReference type="ARBA" id="ARBA00023125"/>
    </source>
</evidence>
<dbReference type="CDD" id="cd01392">
    <property type="entry name" value="HTH_LacI"/>
    <property type="match status" value="1"/>
</dbReference>
<dbReference type="EMBL" id="FNPI01000001">
    <property type="protein sequence ID" value="SDY04179.1"/>
    <property type="molecule type" value="Genomic_DNA"/>
</dbReference>
<evidence type="ECO:0000313" key="7">
    <source>
        <dbReference type="Proteomes" id="UP000198935"/>
    </source>
</evidence>
<dbReference type="OrthoDB" id="9775106at2"/>
<dbReference type="InterPro" id="IPR046335">
    <property type="entry name" value="LacI/GalR-like_sensor"/>
</dbReference>
<dbReference type="CDD" id="cd06267">
    <property type="entry name" value="PBP1_LacI_sugar_binding-like"/>
    <property type="match status" value="1"/>
</dbReference>
<gene>
    <name evidence="6" type="ORF">SAMN05421736_101211</name>
</gene>
<name>A0A1H3GPC7_9BACI</name>
<evidence type="ECO:0000259" key="5">
    <source>
        <dbReference type="PROSITE" id="PS50932"/>
    </source>
</evidence>
<dbReference type="PROSITE" id="PS50932">
    <property type="entry name" value="HTH_LACI_2"/>
    <property type="match status" value="1"/>
</dbReference>
<dbReference type="SUPFAM" id="SSF53822">
    <property type="entry name" value="Periplasmic binding protein-like I"/>
    <property type="match status" value="1"/>
</dbReference>
<evidence type="ECO:0000313" key="6">
    <source>
        <dbReference type="EMBL" id="SDY04179.1"/>
    </source>
</evidence>
<dbReference type="InterPro" id="IPR028082">
    <property type="entry name" value="Peripla_BP_I"/>
</dbReference>
<dbReference type="Pfam" id="PF13377">
    <property type="entry name" value="Peripla_BP_3"/>
    <property type="match status" value="1"/>
</dbReference>
<dbReference type="SMART" id="SM00354">
    <property type="entry name" value="HTH_LACI"/>
    <property type="match status" value="1"/>
</dbReference>
<protein>
    <submittedName>
        <fullName evidence="6">LacI family transcriptional regulator</fullName>
    </submittedName>
</protein>
<keyword evidence="1" id="KW-0678">Repressor</keyword>
<dbReference type="SUPFAM" id="SSF47413">
    <property type="entry name" value="lambda repressor-like DNA-binding domains"/>
    <property type="match status" value="1"/>
</dbReference>